<gene>
    <name evidence="3" type="ORF">QI30_06555</name>
</gene>
<dbReference type="RefSeq" id="WP_126990136.1">
    <property type="nucleotide sequence ID" value="NZ_JTFC01000026.1"/>
</dbReference>
<evidence type="ECO:0000313" key="4">
    <source>
        <dbReference type="Proteomes" id="UP000288623"/>
    </source>
</evidence>
<comment type="caution">
    <text evidence="3">The sequence shown here is derived from an EMBL/GenBank/DDBJ whole genome shotgun (WGS) entry which is preliminary data.</text>
</comment>
<dbReference type="OrthoDB" id="2455916at2"/>
<feature type="compositionally biased region" description="Low complexity" evidence="1">
    <location>
        <begin position="36"/>
        <end position="51"/>
    </location>
</feature>
<accession>A0A433RVB5</accession>
<feature type="signal peptide" evidence="2">
    <location>
        <begin position="1"/>
        <end position="21"/>
    </location>
</feature>
<feature type="chain" id="PRO_5039620457" description="Lipoprotein" evidence="2">
    <location>
        <begin position="22"/>
        <end position="204"/>
    </location>
</feature>
<dbReference type="EMBL" id="JTFC01000026">
    <property type="protein sequence ID" value="RUS57237.1"/>
    <property type="molecule type" value="Genomic_DNA"/>
</dbReference>
<organism evidence="3 4">
    <name type="scientific">Candidatus Kurthia intestinigallinarum</name>
    <dbReference type="NCBI Taxonomy" id="1562256"/>
    <lineage>
        <taxon>Bacteria</taxon>
        <taxon>Bacillati</taxon>
        <taxon>Bacillota</taxon>
        <taxon>Bacilli</taxon>
        <taxon>Bacillales</taxon>
        <taxon>Caryophanaceae</taxon>
        <taxon>Kurthia</taxon>
    </lineage>
</organism>
<protein>
    <recommendedName>
        <fullName evidence="5">Lipoprotein</fullName>
    </recommendedName>
</protein>
<dbReference type="PROSITE" id="PS51257">
    <property type="entry name" value="PROKAR_LIPOPROTEIN"/>
    <property type="match status" value="1"/>
</dbReference>
<keyword evidence="2" id="KW-0732">Signal</keyword>
<sequence>MKKGLLLVATGVLSLSLAACSSNMTGTTEEKDAAKQAETTEQSAAETTSKTSSDATMNKVFVIPNVYLNREGLSSEIDPASVEHTDVSDEQTKFTMSEKNMAEQSEKINSGIIGALTALAEGKTMESVKGVDTDDMYEHVKIFVDGDKFDKQKDPTVFGAIAISIATYQILEGWDEPKSKVDFVDNDTQKVLATKSIPDDVSKE</sequence>
<feature type="region of interest" description="Disordered" evidence="1">
    <location>
        <begin position="25"/>
        <end position="51"/>
    </location>
</feature>
<dbReference type="AlphaFoldDB" id="A0A433RVB5"/>
<evidence type="ECO:0008006" key="5">
    <source>
        <dbReference type="Google" id="ProtNLM"/>
    </source>
</evidence>
<keyword evidence="4" id="KW-1185">Reference proteome</keyword>
<reference evidence="3 4" key="1">
    <citation type="submission" date="2014-11" db="EMBL/GenBank/DDBJ databases">
        <title>Genome sequence and analysis of novel Kurthia sp.</title>
        <authorList>
            <person name="Lawson J.N."/>
            <person name="Gonzalez J.E."/>
            <person name="Rinauldi L."/>
            <person name="Xuan Z."/>
            <person name="Firman A."/>
            <person name="Shaddox L."/>
            <person name="Trudeau A."/>
            <person name="Shah S."/>
            <person name="Reiman D."/>
        </authorList>
    </citation>
    <scope>NUCLEOTIDE SEQUENCE [LARGE SCALE GENOMIC DNA]</scope>
    <source>
        <strain evidence="3 4">3B1D</strain>
    </source>
</reference>
<evidence type="ECO:0000256" key="2">
    <source>
        <dbReference type="SAM" id="SignalP"/>
    </source>
</evidence>
<proteinExistence type="predicted"/>
<dbReference type="Proteomes" id="UP000288623">
    <property type="component" value="Unassembled WGS sequence"/>
</dbReference>
<evidence type="ECO:0000313" key="3">
    <source>
        <dbReference type="EMBL" id="RUS57237.1"/>
    </source>
</evidence>
<evidence type="ECO:0000256" key="1">
    <source>
        <dbReference type="SAM" id="MobiDB-lite"/>
    </source>
</evidence>
<name>A0A433RVB5_9BACL</name>